<dbReference type="Pfam" id="PF00583">
    <property type="entry name" value="Acetyltransf_1"/>
    <property type="match status" value="1"/>
</dbReference>
<dbReference type="InterPro" id="IPR050832">
    <property type="entry name" value="Bact_Acetyltransf"/>
</dbReference>
<dbReference type="KEGG" id="ssan:NX02_20900"/>
<feature type="domain" description="N-acetyltransferase" evidence="3">
    <location>
        <begin position="15"/>
        <end position="169"/>
    </location>
</feature>
<keyword evidence="1" id="KW-0808">Transferase</keyword>
<dbReference type="Gene3D" id="3.40.630.30">
    <property type="match status" value="1"/>
</dbReference>
<dbReference type="SUPFAM" id="SSF55729">
    <property type="entry name" value="Acyl-CoA N-acyltransferases (Nat)"/>
    <property type="match status" value="1"/>
</dbReference>
<dbReference type="PATRIC" id="fig|1123269.5.peg.4089"/>
<dbReference type="PROSITE" id="PS51186">
    <property type="entry name" value="GNAT"/>
    <property type="match status" value="1"/>
</dbReference>
<reference evidence="4 5" key="1">
    <citation type="submission" date="2013-07" db="EMBL/GenBank/DDBJ databases">
        <title>Completed genome of Sphingomonas sanxanigenens NX02.</title>
        <authorList>
            <person name="Ma T."/>
            <person name="Huang H."/>
            <person name="Wu M."/>
            <person name="Li X."/>
            <person name="Li G."/>
        </authorList>
    </citation>
    <scope>NUCLEOTIDE SEQUENCE [LARGE SCALE GENOMIC DNA]</scope>
    <source>
        <strain evidence="4 5">NX02</strain>
    </source>
</reference>
<dbReference type="AlphaFoldDB" id="W0AFC9"/>
<proteinExistence type="predicted"/>
<dbReference type="InterPro" id="IPR016181">
    <property type="entry name" value="Acyl_CoA_acyltransferase"/>
</dbReference>
<dbReference type="HOGENOM" id="CLU_105788_0_0_5"/>
<dbReference type="PANTHER" id="PTHR43877">
    <property type="entry name" value="AMINOALKYLPHOSPHONATE N-ACETYLTRANSFERASE-RELATED-RELATED"/>
    <property type="match status" value="1"/>
</dbReference>
<evidence type="ECO:0000256" key="2">
    <source>
        <dbReference type="ARBA" id="ARBA00023315"/>
    </source>
</evidence>
<dbReference type="eggNOG" id="COG0456">
    <property type="taxonomic scope" value="Bacteria"/>
</dbReference>
<dbReference type="STRING" id="1123269.NX02_20900"/>
<dbReference type="CDD" id="cd04301">
    <property type="entry name" value="NAT_SF"/>
    <property type="match status" value="1"/>
</dbReference>
<evidence type="ECO:0000313" key="5">
    <source>
        <dbReference type="Proteomes" id="UP000018851"/>
    </source>
</evidence>
<dbReference type="GO" id="GO:0016747">
    <property type="term" value="F:acyltransferase activity, transferring groups other than amino-acyl groups"/>
    <property type="evidence" value="ECO:0007669"/>
    <property type="project" value="InterPro"/>
</dbReference>
<organism evidence="4 5">
    <name type="scientific">Sphingomonas sanxanigenens DSM 19645 = NX02</name>
    <dbReference type="NCBI Taxonomy" id="1123269"/>
    <lineage>
        <taxon>Bacteria</taxon>
        <taxon>Pseudomonadati</taxon>
        <taxon>Pseudomonadota</taxon>
        <taxon>Alphaproteobacteria</taxon>
        <taxon>Sphingomonadales</taxon>
        <taxon>Sphingomonadaceae</taxon>
        <taxon>Sphingomonas</taxon>
    </lineage>
</organism>
<evidence type="ECO:0000259" key="3">
    <source>
        <dbReference type="PROSITE" id="PS51186"/>
    </source>
</evidence>
<dbReference type="InterPro" id="IPR000182">
    <property type="entry name" value="GNAT_dom"/>
</dbReference>
<accession>W0AFC9</accession>
<name>W0AFC9_9SPHN</name>
<evidence type="ECO:0000313" key="4">
    <source>
        <dbReference type="EMBL" id="AHE55821.1"/>
    </source>
</evidence>
<dbReference type="Proteomes" id="UP000018851">
    <property type="component" value="Chromosome"/>
</dbReference>
<evidence type="ECO:0000256" key="1">
    <source>
        <dbReference type="ARBA" id="ARBA00022679"/>
    </source>
</evidence>
<keyword evidence="5" id="KW-1185">Reference proteome</keyword>
<sequence>MPAGDPVTTRSGLRLRVRPATPADEPALAALFAHVAPEDLRFRFLSAVHQVAHEQLAAMLRGDHDLTETFLAFDEESGAPVATAMVAAEETRGTAEVAISVHSGFKARGIGWALLAHVLAFARAHGFARLQSIESRDNRAAIDLECEMGFTMRPYPEDSTLTLIEFDLTGAAA</sequence>
<gene>
    <name evidence="4" type="ORF">NX02_20900</name>
</gene>
<keyword evidence="2" id="KW-0012">Acyltransferase</keyword>
<protein>
    <recommendedName>
        <fullName evidence="3">N-acetyltransferase domain-containing protein</fullName>
    </recommendedName>
</protein>
<dbReference type="EMBL" id="CP006644">
    <property type="protein sequence ID" value="AHE55821.1"/>
    <property type="molecule type" value="Genomic_DNA"/>
</dbReference>